<feature type="transmembrane region" description="Helical" evidence="1">
    <location>
        <begin position="125"/>
        <end position="144"/>
    </location>
</feature>
<evidence type="ECO:0000313" key="3">
    <source>
        <dbReference type="Proteomes" id="UP000475862"/>
    </source>
</evidence>
<keyword evidence="1" id="KW-0472">Membrane</keyword>
<keyword evidence="1" id="KW-1133">Transmembrane helix</keyword>
<proteinExistence type="predicted"/>
<keyword evidence="3" id="KW-1185">Reference proteome</keyword>
<reference evidence="2 3" key="1">
    <citation type="submission" date="2019-08" db="EMBL/GenBank/DDBJ databases">
        <title>The genome of the soybean aphid Biotype 1, its phylome, world population structure and adaptation to the North American continent.</title>
        <authorList>
            <person name="Giordano R."/>
            <person name="Donthu R.K."/>
            <person name="Hernandez A.G."/>
            <person name="Wright C.L."/>
            <person name="Zimin A.V."/>
        </authorList>
    </citation>
    <scope>NUCLEOTIDE SEQUENCE [LARGE SCALE GENOMIC DNA]</scope>
    <source>
        <tissue evidence="2">Whole aphids</tissue>
    </source>
</reference>
<protein>
    <submittedName>
        <fullName evidence="2">Uncharacterized protein</fullName>
    </submittedName>
</protein>
<name>A0A6G0TQN3_APHGL</name>
<accession>A0A6G0TQN3</accession>
<dbReference type="AlphaFoldDB" id="A0A6G0TQN3"/>
<evidence type="ECO:0000313" key="2">
    <source>
        <dbReference type="EMBL" id="KAE9536749.1"/>
    </source>
</evidence>
<organism evidence="2 3">
    <name type="scientific">Aphis glycines</name>
    <name type="common">Soybean aphid</name>
    <dbReference type="NCBI Taxonomy" id="307491"/>
    <lineage>
        <taxon>Eukaryota</taxon>
        <taxon>Metazoa</taxon>
        <taxon>Ecdysozoa</taxon>
        <taxon>Arthropoda</taxon>
        <taxon>Hexapoda</taxon>
        <taxon>Insecta</taxon>
        <taxon>Pterygota</taxon>
        <taxon>Neoptera</taxon>
        <taxon>Paraneoptera</taxon>
        <taxon>Hemiptera</taxon>
        <taxon>Sternorrhyncha</taxon>
        <taxon>Aphidomorpha</taxon>
        <taxon>Aphidoidea</taxon>
        <taxon>Aphididae</taxon>
        <taxon>Aphidini</taxon>
        <taxon>Aphis</taxon>
        <taxon>Aphis</taxon>
    </lineage>
</organism>
<keyword evidence="1" id="KW-0812">Transmembrane</keyword>
<sequence length="178" mass="20420">MQRRSGRRLSSAPKFYEILYLYSEIVLAVRKSLSFTRVVNCPAVELTFQDKNPINNFLFYSFRVYENRSRSRCKTTVTAVTFRTLGLTGGRGDLNRYTADTCTATAVRAVGGDYGYAAATAFRSLVIFILWLQHILYLTNIYYLSTGYEITSFRNFLNLISAYPWYSIKLLNISIISD</sequence>
<comment type="caution">
    <text evidence="2">The sequence shown here is derived from an EMBL/GenBank/DDBJ whole genome shotgun (WGS) entry which is preliminary data.</text>
</comment>
<evidence type="ECO:0000256" key="1">
    <source>
        <dbReference type="SAM" id="Phobius"/>
    </source>
</evidence>
<dbReference type="EMBL" id="VYZN01000021">
    <property type="protein sequence ID" value="KAE9536749.1"/>
    <property type="molecule type" value="Genomic_DNA"/>
</dbReference>
<dbReference type="Proteomes" id="UP000475862">
    <property type="component" value="Unassembled WGS sequence"/>
</dbReference>
<gene>
    <name evidence="2" type="ORF">AGLY_006982</name>
</gene>